<dbReference type="Proteomes" id="UP000014977">
    <property type="component" value="Unassembled WGS sequence"/>
</dbReference>
<protein>
    <submittedName>
        <fullName evidence="1">Uncharacterized protein</fullName>
    </submittedName>
</protein>
<dbReference type="AlphaFoldDB" id="S7U337"/>
<comment type="caution">
    <text evidence="1">The sequence shown here is derived from an EMBL/GenBank/DDBJ whole genome shotgun (WGS) entry which is preliminary data.</text>
</comment>
<proteinExistence type="predicted"/>
<accession>S7U337</accession>
<dbReference type="EMBL" id="ATHJ01000056">
    <property type="protein sequence ID" value="EPR43395.1"/>
    <property type="molecule type" value="Genomic_DNA"/>
</dbReference>
<reference evidence="1 2" key="1">
    <citation type="journal article" date="2013" name="Genome Announc.">
        <title>Draft genome sequences for three mercury-methylating, sulfate-reducing bacteria.</title>
        <authorList>
            <person name="Brown S.D."/>
            <person name="Hurt R.A.Jr."/>
            <person name="Gilmour C.C."/>
            <person name="Elias D.A."/>
        </authorList>
    </citation>
    <scope>NUCLEOTIDE SEQUENCE [LARGE SCALE GENOMIC DNA]</scope>
    <source>
        <strain evidence="1 2">DSM 2059</strain>
    </source>
</reference>
<name>S7U337_DESML</name>
<evidence type="ECO:0000313" key="1">
    <source>
        <dbReference type="EMBL" id="EPR43395.1"/>
    </source>
</evidence>
<keyword evidence="2" id="KW-1185">Reference proteome</keyword>
<gene>
    <name evidence="1" type="ORF">dsmv_1186</name>
</gene>
<evidence type="ECO:0000313" key="2">
    <source>
        <dbReference type="Proteomes" id="UP000014977"/>
    </source>
</evidence>
<sequence length="104" mass="12510">MSLRLNGGIFENLETRKYWIVAFYSCFQVLVFGRQFFNLYQERIQNGLRFCETFSLLNILISEYYENSKRSCHYHMDLSASAHTSRIANRLEDFVFRNFLIRNS</sequence>
<organism evidence="1 2">
    <name type="scientific">Desulfococcus multivorans DSM 2059</name>
    <dbReference type="NCBI Taxonomy" id="1121405"/>
    <lineage>
        <taxon>Bacteria</taxon>
        <taxon>Pseudomonadati</taxon>
        <taxon>Thermodesulfobacteriota</taxon>
        <taxon>Desulfobacteria</taxon>
        <taxon>Desulfobacterales</taxon>
        <taxon>Desulfococcaceae</taxon>
        <taxon>Desulfococcus</taxon>
    </lineage>
</organism>